<dbReference type="InterPro" id="IPR001107">
    <property type="entry name" value="Band_7"/>
</dbReference>
<dbReference type="Gene3D" id="3.30.479.30">
    <property type="entry name" value="Band 7 domain"/>
    <property type="match status" value="1"/>
</dbReference>
<proteinExistence type="inferred from homology"/>
<evidence type="ECO:0000256" key="3">
    <source>
        <dbReference type="SAM" id="Phobius"/>
    </source>
</evidence>
<dbReference type="Pfam" id="PF01145">
    <property type="entry name" value="Band_7"/>
    <property type="match status" value="1"/>
</dbReference>
<comment type="similarity">
    <text evidence="2">Belongs to the band 7/mec-2 family. HflK subfamily.</text>
</comment>
<comment type="caution">
    <text evidence="5">The sequence shown here is derived from an EMBL/GenBank/DDBJ whole genome shotgun (WGS) entry which is preliminary data.</text>
</comment>
<evidence type="ECO:0000256" key="2">
    <source>
        <dbReference type="ARBA" id="ARBA00006971"/>
    </source>
</evidence>
<dbReference type="PANTHER" id="PTHR42911:SF1">
    <property type="entry name" value="MODULATOR OF FTSH PROTEASE HFLC"/>
    <property type="match status" value="1"/>
</dbReference>
<evidence type="ECO:0000313" key="6">
    <source>
        <dbReference type="Proteomes" id="UP000485880"/>
    </source>
</evidence>
<feature type="transmembrane region" description="Helical" evidence="3">
    <location>
        <begin position="37"/>
        <end position="59"/>
    </location>
</feature>
<dbReference type="SMART" id="SM00244">
    <property type="entry name" value="PHB"/>
    <property type="match status" value="1"/>
</dbReference>
<dbReference type="PANTHER" id="PTHR42911">
    <property type="entry name" value="MODULATOR OF FTSH PROTEASE HFLC"/>
    <property type="match status" value="1"/>
</dbReference>
<dbReference type="AlphaFoldDB" id="A0A8B6M8F8"/>
<keyword evidence="3" id="KW-0812">Transmembrane</keyword>
<protein>
    <recommendedName>
        <fullName evidence="4">Band 7 domain-containing protein</fullName>
    </recommendedName>
</protein>
<dbReference type="EMBL" id="CABFMQ020000093">
    <property type="protein sequence ID" value="VTZ51313.1"/>
    <property type="molecule type" value="Genomic_DNA"/>
</dbReference>
<sequence>MTDDANETTVAGDAPPPGGFFTIVASRTAAMLRIPHVGWRGVLLLVLFAAIAWAASGIYKVGPDEQGVLLRFGRRVSTEPPGLHYRLPYPISTVYLPKVTNVNELRSNAMTQRPEAARQGAARDRGSRMLTGDENIVEADYSVLWKINDAGAFLFHVQDPEDMIRMVAETTVRAVIGRNPIQAVLSDRRQQIAVEVQDELQRLLDNYGVGILVIQVQLQRVDPPAAVIDAFKRTHTAATIRLSSTSVCFSVCMALSMSCERS</sequence>
<dbReference type="InterPro" id="IPR036013">
    <property type="entry name" value="Band_7/SPFH_dom_sf"/>
</dbReference>
<keyword evidence="3" id="KW-0472">Membrane</keyword>
<dbReference type="GO" id="GO:0016020">
    <property type="term" value="C:membrane"/>
    <property type="evidence" value="ECO:0007669"/>
    <property type="project" value="UniProtKB-SubCell"/>
</dbReference>
<evidence type="ECO:0000256" key="1">
    <source>
        <dbReference type="ARBA" id="ARBA00004167"/>
    </source>
</evidence>
<name>A0A8B6M8F8_METTU</name>
<feature type="domain" description="Band 7" evidence="4">
    <location>
        <begin position="56"/>
        <end position="235"/>
    </location>
</feature>
<comment type="subcellular location">
    <subcellularLocation>
        <location evidence="1">Membrane</location>
        <topology evidence="1">Single-pass membrane protein</topology>
    </subcellularLocation>
</comment>
<organism evidence="5 6">
    <name type="scientific">Methylocella tundrae</name>
    <dbReference type="NCBI Taxonomy" id="227605"/>
    <lineage>
        <taxon>Bacteria</taxon>
        <taxon>Pseudomonadati</taxon>
        <taxon>Pseudomonadota</taxon>
        <taxon>Alphaproteobacteria</taxon>
        <taxon>Hyphomicrobiales</taxon>
        <taxon>Beijerinckiaceae</taxon>
        <taxon>Methylocella</taxon>
    </lineage>
</organism>
<reference evidence="5 6" key="1">
    <citation type="submission" date="2019-05" db="EMBL/GenBank/DDBJ databases">
        <authorList>
            <person name="Farhan Ul Haque M."/>
        </authorList>
    </citation>
    <scope>NUCLEOTIDE SEQUENCE [LARGE SCALE GENOMIC DNA]</scope>
    <source>
        <strain evidence="5">2</strain>
    </source>
</reference>
<dbReference type="CDD" id="cd03404">
    <property type="entry name" value="SPFH_HflK"/>
    <property type="match status" value="1"/>
</dbReference>
<dbReference type="Proteomes" id="UP000485880">
    <property type="component" value="Unassembled WGS sequence"/>
</dbReference>
<accession>A0A8B6M8F8</accession>
<gene>
    <name evidence="5" type="ORF">MPC4_350019</name>
</gene>
<keyword evidence="6" id="KW-1185">Reference proteome</keyword>
<evidence type="ECO:0000259" key="4">
    <source>
        <dbReference type="SMART" id="SM00244"/>
    </source>
</evidence>
<dbReference type="InterPro" id="IPR010201">
    <property type="entry name" value="HflK"/>
</dbReference>
<dbReference type="SUPFAM" id="SSF117892">
    <property type="entry name" value="Band 7/SPFH domain"/>
    <property type="match status" value="1"/>
</dbReference>
<evidence type="ECO:0000313" key="5">
    <source>
        <dbReference type="EMBL" id="VTZ51313.1"/>
    </source>
</evidence>
<keyword evidence="3" id="KW-1133">Transmembrane helix</keyword>